<dbReference type="RefSeq" id="XP_015276005.1">
    <property type="nucleotide sequence ID" value="XM_015420519.1"/>
</dbReference>
<gene>
    <name evidence="10" type="primary">SMC5</name>
</gene>
<dbReference type="Gene3D" id="3.40.50.300">
    <property type="entry name" value="P-loop containing nucleotide triphosphate hydrolases"/>
    <property type="match status" value="2"/>
</dbReference>
<feature type="coiled-coil region" evidence="6">
    <location>
        <begin position="784"/>
        <end position="825"/>
    </location>
</feature>
<sequence>MATRVKRKSGTGGTGQSEGADNASRDNHRSKRTVGTTRPEVGCGGDTDSSFVEGSIVRIAMENFLTYDNCEVFPGPHLNMIVGANGTGKSSIVCAICLGLAGKPSFIGRADKVGLYVKRGCNKGKVEIELFKIPANLIITREISVSNNQSTWYINKKLSTLKTVEDQVAALNIQVGNLCQFLPQDKVGEFAKLSKTELLEATEKSVGPPEMYKFHCDLKNFRQRERELENSCKERNINLEKMKQKNERYKQDVERYHEHKRHLDLIAMLEKKRPWMVYENVRQQYEEVKRSRDRQKEELRALKEAQSPAVRQIQEAEERCASLDAIIREKIAAIEEISQKCKQQQNVLEKKDKQIGEIEQALRLKREEKMDWQKRIDNTRKMIEDLNNELRNTDNSDNIQPQVDSVNAELERLAEEMANIDDERRGARNEMDNARREQKGIKDRIVQFDNMMNVKEEKLRGRHKDTYNALLWLRKNKDRFKRRICDPMMLSINMKDQKHAKYVENHISSNDMRAFVFESKEDMDIFLREVRDNLRLKVNAVIAPSESCAENRPSKPIEELKRYGFFSYLRELFDAPQPVMSYLCHQYNVHEVPVGTEKTRNMIERVINETKLRQIYTAEERYAVKVSSYTNQTVSSNTSLRAAQFLNVTVDTAKKRQLESQLQQINRNLELLNSQMTTLSEKLKSLECRENELKQQKKELLQQKNKRKQLESKISMKRESLRQMEQDAINLEEESEQANVKIKRINTQKVKLVTEFVQLIKNCMTLNRHRTDLVLQSTTAAFHRNRLEAEHRAATAQLQAAEQQFKELEERKRSLLENCKSLMRRAKHVCNLGPDQYLPEDFQTAFRALPNTVDEIDALLNEEKSKASCFTGLSASVVDDCNKRAEEIQQMTLELQEKQKELDDFRQNISQVKERWLNPLKQLVDRINEKFSSFFSSMQCAGEVDLHTENEEEYDKYGIRIRVKFRSSTQLHELTPHHQSGGERSVSTMLYLMALQELNRCPFRVVDEINQGMDPVNERRVFDVVVKTACKESTSQYFFITPKLLQDLTYTEKMTVLLVYNGSSMLESSSWNLKAFYRRRRRFQS</sequence>
<evidence type="ECO:0000256" key="5">
    <source>
        <dbReference type="ARBA" id="ARBA00023054"/>
    </source>
</evidence>
<dbReference type="Pfam" id="PF02463">
    <property type="entry name" value="SMC_N"/>
    <property type="match status" value="1"/>
</dbReference>
<feature type="domain" description="RecF/RecN/SMC N-terminal" evidence="8">
    <location>
        <begin position="56"/>
        <end position="1041"/>
    </location>
</feature>
<keyword evidence="5 6" id="KW-0175">Coiled coil</keyword>
<comment type="similarity">
    <text evidence="2">Belongs to the SMC family. SMC5 subfamily.</text>
</comment>
<evidence type="ECO:0000256" key="7">
    <source>
        <dbReference type="SAM" id="MobiDB-lite"/>
    </source>
</evidence>
<evidence type="ECO:0000256" key="6">
    <source>
        <dbReference type="SAM" id="Coils"/>
    </source>
</evidence>
<keyword evidence="4" id="KW-0158">Chromosome</keyword>
<name>A0ABM1KQL8_GEKJA</name>
<keyword evidence="9" id="KW-1185">Reference proteome</keyword>
<evidence type="ECO:0000256" key="4">
    <source>
        <dbReference type="ARBA" id="ARBA00022454"/>
    </source>
</evidence>
<evidence type="ECO:0000313" key="10">
    <source>
        <dbReference type="RefSeq" id="XP_015276005.1"/>
    </source>
</evidence>
<protein>
    <recommendedName>
        <fullName evidence="3">Structural maintenance of chromosomes protein 5</fullName>
    </recommendedName>
</protein>
<evidence type="ECO:0000256" key="2">
    <source>
        <dbReference type="ARBA" id="ARBA00010171"/>
    </source>
</evidence>
<dbReference type="InterPro" id="IPR027417">
    <property type="entry name" value="P-loop_NTPase"/>
</dbReference>
<proteinExistence type="inferred from homology"/>
<accession>A0ABM1KQL8</accession>
<dbReference type="InterPro" id="IPR003395">
    <property type="entry name" value="RecF/RecN/SMC_N"/>
</dbReference>
<evidence type="ECO:0000256" key="3">
    <source>
        <dbReference type="ARBA" id="ARBA00018687"/>
    </source>
</evidence>
<dbReference type="PANTHER" id="PTHR45916">
    <property type="entry name" value="STRUCTURAL MAINTENANCE OF CHROMOSOMES PROTEIN 5"/>
    <property type="match status" value="1"/>
</dbReference>
<feature type="coiled-coil region" evidence="6">
    <location>
        <begin position="878"/>
        <end position="915"/>
    </location>
</feature>
<feature type="coiled-coil region" evidence="6">
    <location>
        <begin position="655"/>
        <end position="748"/>
    </location>
</feature>
<feature type="region of interest" description="Disordered" evidence="7">
    <location>
        <begin position="1"/>
        <end position="46"/>
    </location>
</feature>
<comment type="subcellular location">
    <subcellularLocation>
        <location evidence="1">Chromosome</location>
    </subcellularLocation>
</comment>
<evidence type="ECO:0000313" key="9">
    <source>
        <dbReference type="Proteomes" id="UP000694871"/>
    </source>
</evidence>
<organism evidence="9 10">
    <name type="scientific">Gekko japonicus</name>
    <name type="common">Schlegel's Japanese gecko</name>
    <dbReference type="NCBI Taxonomy" id="146911"/>
    <lineage>
        <taxon>Eukaryota</taxon>
        <taxon>Metazoa</taxon>
        <taxon>Chordata</taxon>
        <taxon>Craniata</taxon>
        <taxon>Vertebrata</taxon>
        <taxon>Euteleostomi</taxon>
        <taxon>Lepidosauria</taxon>
        <taxon>Squamata</taxon>
        <taxon>Bifurcata</taxon>
        <taxon>Gekkota</taxon>
        <taxon>Gekkonidae</taxon>
        <taxon>Gekkoninae</taxon>
        <taxon>Gekko</taxon>
    </lineage>
</organism>
<evidence type="ECO:0000259" key="8">
    <source>
        <dbReference type="Pfam" id="PF02463"/>
    </source>
</evidence>
<dbReference type="GeneID" id="107118224"/>
<evidence type="ECO:0000256" key="1">
    <source>
        <dbReference type="ARBA" id="ARBA00004286"/>
    </source>
</evidence>
<dbReference type="PANTHER" id="PTHR45916:SF1">
    <property type="entry name" value="STRUCTURAL MAINTENANCE OF CHROMOSOMES PROTEIN 5"/>
    <property type="match status" value="1"/>
</dbReference>
<dbReference type="Gene3D" id="1.10.287.1490">
    <property type="match status" value="1"/>
</dbReference>
<dbReference type="SUPFAM" id="SSF52540">
    <property type="entry name" value="P-loop containing nucleoside triphosphate hydrolases"/>
    <property type="match status" value="2"/>
</dbReference>
<reference evidence="10" key="1">
    <citation type="submission" date="2025-08" db="UniProtKB">
        <authorList>
            <consortium name="RefSeq"/>
        </authorList>
    </citation>
    <scope>IDENTIFICATION</scope>
</reference>
<dbReference type="Proteomes" id="UP000694871">
    <property type="component" value="Unplaced"/>
</dbReference>
<feature type="coiled-coil region" evidence="6">
    <location>
        <begin position="225"/>
        <end position="444"/>
    </location>
</feature>